<evidence type="ECO:0000256" key="3">
    <source>
        <dbReference type="ARBA" id="ARBA00023082"/>
    </source>
</evidence>
<dbReference type="InterPro" id="IPR036388">
    <property type="entry name" value="WH-like_DNA-bd_sf"/>
</dbReference>
<dbReference type="GO" id="GO:0006352">
    <property type="term" value="P:DNA-templated transcription initiation"/>
    <property type="evidence" value="ECO:0007669"/>
    <property type="project" value="InterPro"/>
</dbReference>
<evidence type="ECO:0000256" key="1">
    <source>
        <dbReference type="ARBA" id="ARBA00010641"/>
    </source>
</evidence>
<dbReference type="Pfam" id="PF04542">
    <property type="entry name" value="Sigma70_r2"/>
    <property type="match status" value="1"/>
</dbReference>
<dbReference type="AlphaFoldDB" id="A0A0K1PXK4"/>
<proteinExistence type="inferred from homology"/>
<feature type="domain" description="RNA polymerase sigma factor 70 region 4 type 2" evidence="7">
    <location>
        <begin position="137"/>
        <end position="188"/>
    </location>
</feature>
<dbReference type="Gene3D" id="1.10.1740.10">
    <property type="match status" value="1"/>
</dbReference>
<accession>A0A0K1PXK4</accession>
<dbReference type="InterPro" id="IPR013325">
    <property type="entry name" value="RNA_pol_sigma_r2"/>
</dbReference>
<comment type="similarity">
    <text evidence="1">Belongs to the sigma-70 factor family. ECF subfamily.</text>
</comment>
<dbReference type="InterPro" id="IPR013324">
    <property type="entry name" value="RNA_pol_sigma_r3/r4-like"/>
</dbReference>
<dbReference type="Pfam" id="PF08281">
    <property type="entry name" value="Sigma70_r4_2"/>
    <property type="match status" value="1"/>
</dbReference>
<protein>
    <submittedName>
        <fullName evidence="8">RNA polymerase sigma-54 factor RpoN</fullName>
    </submittedName>
</protein>
<dbReference type="GO" id="GO:0003677">
    <property type="term" value="F:DNA binding"/>
    <property type="evidence" value="ECO:0007669"/>
    <property type="project" value="UniProtKB-KW"/>
</dbReference>
<evidence type="ECO:0000259" key="7">
    <source>
        <dbReference type="Pfam" id="PF08281"/>
    </source>
</evidence>
<dbReference type="GO" id="GO:0016987">
    <property type="term" value="F:sigma factor activity"/>
    <property type="evidence" value="ECO:0007669"/>
    <property type="project" value="UniProtKB-KW"/>
</dbReference>
<keyword evidence="3" id="KW-0731">Sigma factor</keyword>
<sequence>MMRNDVMKAANDLAPLVERAQAGDRDALEGVVRALQDRLYRLSLRMLGHPEPARDATQEILILVVTQLSTFRGESSVETWAYRVATNHLLRARHQRGRKWNFETLAGDLGQSENEIAADTRALADEQVLEEEVFIGCTQAMLQSLDKSQRIAFVLGALCDLDSSEAAWVLDITEVTFRKRLSRARAALDAFLEQHCGVANPENACRCVNQVNLNVEKGRINPSKLRYPPLPVSSRAAGDEVLETLGDIRKVRRSLEIYRGQPTYRSPEDFANRLRHLLDGTRSFSLS</sequence>
<evidence type="ECO:0000256" key="4">
    <source>
        <dbReference type="ARBA" id="ARBA00023125"/>
    </source>
</evidence>
<dbReference type="SUPFAM" id="SSF88946">
    <property type="entry name" value="Sigma2 domain of RNA polymerase sigma factors"/>
    <property type="match status" value="1"/>
</dbReference>
<name>A0A0K1PXK4_9BACT</name>
<dbReference type="SUPFAM" id="SSF88659">
    <property type="entry name" value="Sigma3 and sigma4 domains of RNA polymerase sigma factors"/>
    <property type="match status" value="1"/>
</dbReference>
<dbReference type="STRING" id="1391654.AKJ09_04912"/>
<gene>
    <name evidence="8" type="ORF">AKJ09_04912</name>
</gene>
<evidence type="ECO:0000259" key="6">
    <source>
        <dbReference type="Pfam" id="PF04542"/>
    </source>
</evidence>
<dbReference type="InterPro" id="IPR007627">
    <property type="entry name" value="RNA_pol_sigma70_r2"/>
</dbReference>
<evidence type="ECO:0000313" key="9">
    <source>
        <dbReference type="Proteomes" id="UP000064967"/>
    </source>
</evidence>
<keyword evidence="2" id="KW-0805">Transcription regulation</keyword>
<dbReference type="PANTHER" id="PTHR43133:SF8">
    <property type="entry name" value="RNA POLYMERASE SIGMA FACTOR HI_1459-RELATED"/>
    <property type="match status" value="1"/>
</dbReference>
<dbReference type="KEGG" id="llu:AKJ09_04912"/>
<dbReference type="InterPro" id="IPR039425">
    <property type="entry name" value="RNA_pol_sigma-70-like"/>
</dbReference>
<evidence type="ECO:0000313" key="8">
    <source>
        <dbReference type="EMBL" id="AKU98248.1"/>
    </source>
</evidence>
<feature type="domain" description="RNA polymerase sigma-70 region 2" evidence="6">
    <location>
        <begin position="32"/>
        <end position="98"/>
    </location>
</feature>
<dbReference type="Gene3D" id="1.10.10.10">
    <property type="entry name" value="Winged helix-like DNA-binding domain superfamily/Winged helix DNA-binding domain"/>
    <property type="match status" value="1"/>
</dbReference>
<dbReference type="EMBL" id="CP012333">
    <property type="protein sequence ID" value="AKU98248.1"/>
    <property type="molecule type" value="Genomic_DNA"/>
</dbReference>
<evidence type="ECO:0000256" key="2">
    <source>
        <dbReference type="ARBA" id="ARBA00023015"/>
    </source>
</evidence>
<reference evidence="8 9" key="1">
    <citation type="submission" date="2015-08" db="EMBL/GenBank/DDBJ databases">
        <authorList>
            <person name="Babu N.S."/>
            <person name="Beckwith C.J."/>
            <person name="Beseler K.G."/>
            <person name="Brison A."/>
            <person name="Carone J.V."/>
            <person name="Caskin T.P."/>
            <person name="Diamond M."/>
            <person name="Durham M.E."/>
            <person name="Foxe J.M."/>
            <person name="Go M."/>
            <person name="Henderson B.A."/>
            <person name="Jones I.B."/>
            <person name="McGettigan J.A."/>
            <person name="Micheletti S.J."/>
            <person name="Nasrallah M.E."/>
            <person name="Ortiz D."/>
            <person name="Piller C.R."/>
            <person name="Privatt S.R."/>
            <person name="Schneider S.L."/>
            <person name="Sharp S."/>
            <person name="Smith T.C."/>
            <person name="Stanton J.D."/>
            <person name="Ullery H.E."/>
            <person name="Wilson R.J."/>
            <person name="Serrano M.G."/>
            <person name="Buck G."/>
            <person name="Lee V."/>
            <person name="Wang Y."/>
            <person name="Carvalho R."/>
            <person name="Voegtly L."/>
            <person name="Shi R."/>
            <person name="Duckworth R."/>
            <person name="Johnson A."/>
            <person name="Loviza R."/>
            <person name="Walstead R."/>
            <person name="Shah Z."/>
            <person name="Kiflezghi M."/>
            <person name="Wade K."/>
            <person name="Ball S.L."/>
            <person name="Bradley K.W."/>
            <person name="Asai D.J."/>
            <person name="Bowman C.A."/>
            <person name="Russell D.A."/>
            <person name="Pope W.H."/>
            <person name="Jacobs-Sera D."/>
            <person name="Hendrix R.W."/>
            <person name="Hatfull G.F."/>
        </authorList>
    </citation>
    <scope>NUCLEOTIDE SEQUENCE [LARGE SCALE GENOMIC DNA]</scope>
    <source>
        <strain evidence="8 9">DSM 27648</strain>
    </source>
</reference>
<dbReference type="PANTHER" id="PTHR43133">
    <property type="entry name" value="RNA POLYMERASE ECF-TYPE SIGMA FACTO"/>
    <property type="match status" value="1"/>
</dbReference>
<dbReference type="InterPro" id="IPR013249">
    <property type="entry name" value="RNA_pol_sigma70_r4_t2"/>
</dbReference>
<organism evidence="8 9">
    <name type="scientific">Labilithrix luteola</name>
    <dbReference type="NCBI Taxonomy" id="1391654"/>
    <lineage>
        <taxon>Bacteria</taxon>
        <taxon>Pseudomonadati</taxon>
        <taxon>Myxococcota</taxon>
        <taxon>Polyangia</taxon>
        <taxon>Polyangiales</taxon>
        <taxon>Labilitrichaceae</taxon>
        <taxon>Labilithrix</taxon>
    </lineage>
</organism>
<keyword evidence="5" id="KW-0804">Transcription</keyword>
<dbReference type="NCBIfam" id="TIGR02937">
    <property type="entry name" value="sigma70-ECF"/>
    <property type="match status" value="1"/>
</dbReference>
<dbReference type="InterPro" id="IPR014284">
    <property type="entry name" value="RNA_pol_sigma-70_dom"/>
</dbReference>
<dbReference type="Proteomes" id="UP000064967">
    <property type="component" value="Chromosome"/>
</dbReference>
<keyword evidence="9" id="KW-1185">Reference proteome</keyword>
<dbReference type="OrthoDB" id="9780326at2"/>
<dbReference type="RefSeq" id="WP_146649246.1">
    <property type="nucleotide sequence ID" value="NZ_CP012333.1"/>
</dbReference>
<keyword evidence="4" id="KW-0238">DNA-binding</keyword>
<evidence type="ECO:0000256" key="5">
    <source>
        <dbReference type="ARBA" id="ARBA00023163"/>
    </source>
</evidence>